<dbReference type="Proteomes" id="UP000515806">
    <property type="component" value="Chromosome"/>
</dbReference>
<evidence type="ECO:0000256" key="2">
    <source>
        <dbReference type="ARBA" id="ARBA00006275"/>
    </source>
</evidence>
<dbReference type="RefSeq" id="WP_187591656.1">
    <property type="nucleotide sequence ID" value="NZ_CP060723.1"/>
</dbReference>
<protein>
    <submittedName>
        <fullName evidence="8">RagB/SusD family nutrient uptake outer membrane protein</fullName>
    </submittedName>
</protein>
<dbReference type="Pfam" id="PF07980">
    <property type="entry name" value="SusD_RagB"/>
    <property type="match status" value="1"/>
</dbReference>
<dbReference type="KEGG" id="proe:H9L23_17895"/>
<feature type="domain" description="RagB/SusD" evidence="6">
    <location>
        <begin position="283"/>
        <end position="506"/>
    </location>
</feature>
<dbReference type="PROSITE" id="PS51257">
    <property type="entry name" value="PROKAR_LIPOPROTEIN"/>
    <property type="match status" value="1"/>
</dbReference>
<evidence type="ECO:0000256" key="3">
    <source>
        <dbReference type="ARBA" id="ARBA00022729"/>
    </source>
</evidence>
<evidence type="ECO:0000256" key="1">
    <source>
        <dbReference type="ARBA" id="ARBA00004442"/>
    </source>
</evidence>
<dbReference type="InterPro" id="IPR033985">
    <property type="entry name" value="SusD-like_N"/>
</dbReference>
<proteinExistence type="inferred from homology"/>
<accession>A0A7G9QCA7</accession>
<evidence type="ECO:0000259" key="7">
    <source>
        <dbReference type="Pfam" id="PF14322"/>
    </source>
</evidence>
<dbReference type="CDD" id="cd08977">
    <property type="entry name" value="SusD"/>
    <property type="match status" value="1"/>
</dbReference>
<dbReference type="EMBL" id="CP060723">
    <property type="protein sequence ID" value="QNN40982.1"/>
    <property type="molecule type" value="Genomic_DNA"/>
</dbReference>
<keyword evidence="3" id="KW-0732">Signal</keyword>
<keyword evidence="9" id="KW-1185">Reference proteome</keyword>
<comment type="subcellular location">
    <subcellularLocation>
        <location evidence="1">Cell outer membrane</location>
    </subcellularLocation>
</comment>
<keyword evidence="5" id="KW-0998">Cell outer membrane</keyword>
<feature type="domain" description="SusD-like N-terminal" evidence="7">
    <location>
        <begin position="25"/>
        <end position="217"/>
    </location>
</feature>
<organism evidence="8 9">
    <name type="scientific">Pedobacter roseus</name>
    <dbReference type="NCBI Taxonomy" id="336820"/>
    <lineage>
        <taxon>Bacteria</taxon>
        <taxon>Pseudomonadati</taxon>
        <taxon>Bacteroidota</taxon>
        <taxon>Sphingobacteriia</taxon>
        <taxon>Sphingobacteriales</taxon>
        <taxon>Sphingobacteriaceae</taxon>
        <taxon>Pedobacter</taxon>
    </lineage>
</organism>
<dbReference type="AlphaFoldDB" id="A0A7G9QCA7"/>
<keyword evidence="4" id="KW-0472">Membrane</keyword>
<evidence type="ECO:0000313" key="9">
    <source>
        <dbReference type="Proteomes" id="UP000515806"/>
    </source>
</evidence>
<evidence type="ECO:0000259" key="6">
    <source>
        <dbReference type="Pfam" id="PF07980"/>
    </source>
</evidence>
<reference evidence="8 9" key="1">
    <citation type="submission" date="2020-08" db="EMBL/GenBank/DDBJ databases">
        <title>Genome sequence of Pedobacter roseus KACC 11594T.</title>
        <authorList>
            <person name="Hyun D.-W."/>
            <person name="Bae J.-W."/>
        </authorList>
    </citation>
    <scope>NUCLEOTIDE SEQUENCE [LARGE SCALE GENOMIC DNA]</scope>
    <source>
        <strain evidence="8 9">KACC 11594</strain>
    </source>
</reference>
<evidence type="ECO:0000313" key="8">
    <source>
        <dbReference type="EMBL" id="QNN40982.1"/>
    </source>
</evidence>
<dbReference type="GO" id="GO:0009279">
    <property type="term" value="C:cell outer membrane"/>
    <property type="evidence" value="ECO:0007669"/>
    <property type="project" value="UniProtKB-SubCell"/>
</dbReference>
<dbReference type="InterPro" id="IPR012944">
    <property type="entry name" value="SusD_RagB_dom"/>
</dbReference>
<dbReference type="Pfam" id="PF14322">
    <property type="entry name" value="SusD-like_3"/>
    <property type="match status" value="1"/>
</dbReference>
<comment type="similarity">
    <text evidence="2">Belongs to the SusD family.</text>
</comment>
<evidence type="ECO:0000256" key="4">
    <source>
        <dbReference type="ARBA" id="ARBA00023136"/>
    </source>
</evidence>
<sequence length="506" mass="57124">MKTKQTSISLIILIIIGLFTACQKDFLDKNPTTAISAEAFWKSDADVQLALTGVYKRLQNGFLGHRKLWLDTYSDNALDRHSFYGFGNLTQGIVNSSNVPTAFYDIPYQGIAGCNYFLDNVDKAPTAEASKTIYKAEVRFLRAMFYFELEQAFGGVILYKSVPASVEAAKIKQSTKEEVLKFVHDELDFAIANLPDVAYNGHAVKGSAQALQAKVYLTEQNWPKAVEFANAVITGGKYQIYQGGYSNLFLSATQQSNPEIIFSTKYLSPNNPQGNEGVLVEVAWYGSIAPYQNLVDEYEMTNGKMIAETGSGYNAANPYANRDPRLKFTIKVPTEKYINPDGSEFKETDPLLTTYVQKKYIDLSKLPFDRTKIPVTDQNIIHLRYADVLLMYAEAKNEVSGPDLTIYDALDAIRTRKSVEMPRVDQTVYNTKDKLRDFILHERRIELALEGQRYYDLKRRNLTDTKLTPLKNPAGVPLKFGEKNNVLPFPQGELDKNKQLQQNPLY</sequence>
<gene>
    <name evidence="8" type="ORF">H9L23_17895</name>
</gene>
<evidence type="ECO:0000256" key="5">
    <source>
        <dbReference type="ARBA" id="ARBA00023237"/>
    </source>
</evidence>
<name>A0A7G9QCA7_9SPHI</name>
<dbReference type="SUPFAM" id="SSF48452">
    <property type="entry name" value="TPR-like"/>
    <property type="match status" value="1"/>
</dbReference>
<dbReference type="Gene3D" id="1.25.40.390">
    <property type="match status" value="1"/>
</dbReference>
<dbReference type="InterPro" id="IPR011990">
    <property type="entry name" value="TPR-like_helical_dom_sf"/>
</dbReference>